<evidence type="ECO:0000259" key="1">
    <source>
        <dbReference type="Pfam" id="PF00291"/>
    </source>
</evidence>
<gene>
    <name evidence="2" type="ORF">VTL71DRAFT_1237</name>
</gene>
<reference evidence="2 3" key="1">
    <citation type="journal article" date="2024" name="Commun. Biol.">
        <title>Comparative genomic analysis of thermophilic fungi reveals convergent evolutionary adaptations and gene losses.</title>
        <authorList>
            <person name="Steindorff A.S."/>
            <person name="Aguilar-Pontes M.V."/>
            <person name="Robinson A.J."/>
            <person name="Andreopoulos B."/>
            <person name="LaButti K."/>
            <person name="Kuo A."/>
            <person name="Mondo S."/>
            <person name="Riley R."/>
            <person name="Otillar R."/>
            <person name="Haridas S."/>
            <person name="Lipzen A."/>
            <person name="Grimwood J."/>
            <person name="Schmutz J."/>
            <person name="Clum A."/>
            <person name="Reid I.D."/>
            <person name="Moisan M.C."/>
            <person name="Butler G."/>
            <person name="Nguyen T.T.M."/>
            <person name="Dewar K."/>
            <person name="Conant G."/>
            <person name="Drula E."/>
            <person name="Henrissat B."/>
            <person name="Hansel C."/>
            <person name="Singer S."/>
            <person name="Hutchinson M.I."/>
            <person name="de Vries R.P."/>
            <person name="Natvig D.O."/>
            <person name="Powell A.J."/>
            <person name="Tsang A."/>
            <person name="Grigoriev I.V."/>
        </authorList>
    </citation>
    <scope>NUCLEOTIDE SEQUENCE [LARGE SCALE GENOMIC DNA]</scope>
    <source>
        <strain evidence="2 3">CBS 494.80</strain>
    </source>
</reference>
<evidence type="ECO:0000313" key="3">
    <source>
        <dbReference type="Proteomes" id="UP001595075"/>
    </source>
</evidence>
<accession>A0ABR4CA53</accession>
<dbReference type="EMBL" id="JAZHXI010000010">
    <property type="protein sequence ID" value="KAL2066813.1"/>
    <property type="molecule type" value="Genomic_DNA"/>
</dbReference>
<proteinExistence type="predicted"/>
<evidence type="ECO:0000313" key="2">
    <source>
        <dbReference type="EMBL" id="KAL2066813.1"/>
    </source>
</evidence>
<dbReference type="Proteomes" id="UP001595075">
    <property type="component" value="Unassembled WGS sequence"/>
</dbReference>
<dbReference type="PANTHER" id="PTHR10314">
    <property type="entry name" value="CYSTATHIONINE BETA-SYNTHASE"/>
    <property type="match status" value="1"/>
</dbReference>
<dbReference type="Pfam" id="PF00291">
    <property type="entry name" value="PALP"/>
    <property type="match status" value="1"/>
</dbReference>
<name>A0ABR4CA53_9HELO</name>
<dbReference type="InterPro" id="IPR001926">
    <property type="entry name" value="TrpB-like_PALP"/>
</dbReference>
<feature type="domain" description="Tryptophan synthase beta chain-like PALP" evidence="1">
    <location>
        <begin position="6"/>
        <end position="71"/>
    </location>
</feature>
<dbReference type="SUPFAM" id="SSF53686">
    <property type="entry name" value="Tryptophan synthase beta subunit-like PLP-dependent enzymes"/>
    <property type="match status" value="1"/>
</dbReference>
<keyword evidence="3" id="KW-1185">Reference proteome</keyword>
<dbReference type="InterPro" id="IPR036052">
    <property type="entry name" value="TrpB-like_PALP_sf"/>
</dbReference>
<organism evidence="2 3">
    <name type="scientific">Oculimacula yallundae</name>
    <dbReference type="NCBI Taxonomy" id="86028"/>
    <lineage>
        <taxon>Eukaryota</taxon>
        <taxon>Fungi</taxon>
        <taxon>Dikarya</taxon>
        <taxon>Ascomycota</taxon>
        <taxon>Pezizomycotina</taxon>
        <taxon>Leotiomycetes</taxon>
        <taxon>Helotiales</taxon>
        <taxon>Ploettnerulaceae</taxon>
        <taxon>Oculimacula</taxon>
    </lineage>
</organism>
<protein>
    <recommendedName>
        <fullName evidence="1">Tryptophan synthase beta chain-like PALP domain-containing protein</fullName>
    </recommendedName>
</protein>
<dbReference type="Gene3D" id="3.40.50.1100">
    <property type="match status" value="1"/>
</dbReference>
<comment type="caution">
    <text evidence="2">The sequence shown here is derived from an EMBL/GenBank/DDBJ whole genome shotgun (WGS) entry which is preliminary data.</text>
</comment>
<sequence length="75" mass="7879">MPKPLIEEAQRRGDLKPGMIVTEATGGSTGPSLAFVCAAKGINFRVVSSNAFALEKLRTMKVFGADVELVQSPSG</sequence>
<dbReference type="InterPro" id="IPR050214">
    <property type="entry name" value="Cys_Synth/Cystath_Beta-Synth"/>
</dbReference>